<dbReference type="EMBL" id="JAVAMP010000001">
    <property type="protein sequence ID" value="MDP5272503.1"/>
    <property type="molecule type" value="Genomic_DNA"/>
</dbReference>
<gene>
    <name evidence="1" type="ORF">Q5Y73_00125</name>
</gene>
<protein>
    <submittedName>
        <fullName evidence="1">Hsp20/alpha crystallin family protein</fullName>
    </submittedName>
</protein>
<dbReference type="RefSeq" id="WP_305989823.1">
    <property type="nucleotide sequence ID" value="NZ_JAVAMP010000001.1"/>
</dbReference>
<proteinExistence type="predicted"/>
<dbReference type="CDD" id="cd00298">
    <property type="entry name" value="ACD_sHsps_p23-like"/>
    <property type="match status" value="1"/>
</dbReference>
<evidence type="ECO:0000313" key="1">
    <source>
        <dbReference type="EMBL" id="MDP5272503.1"/>
    </source>
</evidence>
<evidence type="ECO:0000313" key="2">
    <source>
        <dbReference type="Proteomes" id="UP001231941"/>
    </source>
</evidence>
<keyword evidence="2" id="KW-1185">Reference proteome</keyword>
<dbReference type="Gene3D" id="2.60.40.790">
    <property type="match status" value="1"/>
</dbReference>
<organism evidence="1 2">
    <name type="scientific">Chengkuizengella axinellae</name>
    <dbReference type="NCBI Taxonomy" id="3064388"/>
    <lineage>
        <taxon>Bacteria</taxon>
        <taxon>Bacillati</taxon>
        <taxon>Bacillota</taxon>
        <taxon>Bacilli</taxon>
        <taxon>Bacillales</taxon>
        <taxon>Paenibacillaceae</taxon>
        <taxon>Chengkuizengella</taxon>
    </lineage>
</organism>
<reference evidence="1 2" key="1">
    <citation type="submission" date="2023-08" db="EMBL/GenBank/DDBJ databases">
        <authorList>
            <person name="Park J.-S."/>
        </authorList>
    </citation>
    <scope>NUCLEOTIDE SEQUENCE [LARGE SCALE GENOMIC DNA]</scope>
    <source>
        <strain evidence="1 2">2205SS18-9</strain>
    </source>
</reference>
<accession>A0ABT9IT54</accession>
<sequence length="157" mass="18142">MNNLFDQRQFNKLIKDQLANTSSSDIDPTNLDLSWIDKYVSETLDKAFSRTGTINTREAPSSTEQLKTDLLDIHHYLIAKIHIPKHIDHKKIKLSINATKLKIRGLPEGDSQMVDLPTQIDTHDTKAIYKDHILEVRMPKLPDNDDNYNHVKVHFDE</sequence>
<comment type="caution">
    <text evidence="1">The sequence shown here is derived from an EMBL/GenBank/DDBJ whole genome shotgun (WGS) entry which is preliminary data.</text>
</comment>
<name>A0ABT9IT54_9BACL</name>
<dbReference type="Proteomes" id="UP001231941">
    <property type="component" value="Unassembled WGS sequence"/>
</dbReference>
<dbReference type="InterPro" id="IPR008978">
    <property type="entry name" value="HSP20-like_chaperone"/>
</dbReference>
<dbReference type="SUPFAM" id="SSF49764">
    <property type="entry name" value="HSP20-like chaperones"/>
    <property type="match status" value="1"/>
</dbReference>